<dbReference type="InterPro" id="IPR014284">
    <property type="entry name" value="RNA_pol_sigma-70_dom"/>
</dbReference>
<keyword evidence="2" id="KW-0805">Transcription regulation</keyword>
<evidence type="ECO:0000256" key="4">
    <source>
        <dbReference type="ARBA" id="ARBA00023163"/>
    </source>
</evidence>
<dbReference type="InterPro" id="IPR007627">
    <property type="entry name" value="RNA_pol_sigma70_r2"/>
</dbReference>
<dbReference type="PANTHER" id="PTHR43133">
    <property type="entry name" value="RNA POLYMERASE ECF-TYPE SIGMA FACTO"/>
    <property type="match status" value="1"/>
</dbReference>
<reference evidence="7 8" key="1">
    <citation type="submission" date="2018-08" db="EMBL/GenBank/DDBJ databases">
        <authorList>
            <person name="Khan S.A."/>
        </authorList>
    </citation>
    <scope>NUCLEOTIDE SEQUENCE [LARGE SCALE GENOMIC DNA]</scope>
    <source>
        <strain evidence="7 8">GTF-13</strain>
    </source>
</reference>
<dbReference type="GO" id="GO:0016987">
    <property type="term" value="F:sigma factor activity"/>
    <property type="evidence" value="ECO:0007669"/>
    <property type="project" value="UniProtKB-KW"/>
</dbReference>
<dbReference type="GO" id="GO:0003677">
    <property type="term" value="F:DNA binding"/>
    <property type="evidence" value="ECO:0007669"/>
    <property type="project" value="InterPro"/>
</dbReference>
<dbReference type="SUPFAM" id="SSF88946">
    <property type="entry name" value="Sigma2 domain of RNA polymerase sigma factors"/>
    <property type="match status" value="1"/>
</dbReference>
<gene>
    <name evidence="7" type="ORF">D0544_01595</name>
</gene>
<dbReference type="Gene3D" id="1.10.1740.10">
    <property type="match status" value="1"/>
</dbReference>
<sequence length="208" mass="23678">MTVVSIHKGRAKRVSTQEFAEDIEHWSQLLQRVGESRDRDAFVQLFNHFAPSIKGYFLSLGKGVAPELVDDMVQEAMIKVWNKAPQFDSRRAAASTWIYTIARNTRIDLLRRKGRHSVEEPLLADDVWPDCETSEPLSQLQQARSVERVNQALQSLPREQANILAMVYREGKCHSEIAAELELPLGTVKSRIRLALVKLNTLFSRSPL</sequence>
<dbReference type="NCBIfam" id="TIGR02937">
    <property type="entry name" value="sigma70-ECF"/>
    <property type="match status" value="1"/>
</dbReference>
<organism evidence="7 8">
    <name type="scientific">Aestuariirhabdus litorea</name>
    <dbReference type="NCBI Taxonomy" id="2528527"/>
    <lineage>
        <taxon>Bacteria</taxon>
        <taxon>Pseudomonadati</taxon>
        <taxon>Pseudomonadota</taxon>
        <taxon>Gammaproteobacteria</taxon>
        <taxon>Oceanospirillales</taxon>
        <taxon>Aestuariirhabdaceae</taxon>
        <taxon>Aestuariirhabdus</taxon>
    </lineage>
</organism>
<evidence type="ECO:0000313" key="7">
    <source>
        <dbReference type="EMBL" id="RRJ83838.1"/>
    </source>
</evidence>
<dbReference type="InterPro" id="IPR013324">
    <property type="entry name" value="RNA_pol_sigma_r3/r4-like"/>
</dbReference>
<dbReference type="InterPro" id="IPR013249">
    <property type="entry name" value="RNA_pol_sigma70_r4_t2"/>
</dbReference>
<dbReference type="EMBL" id="QWEZ01000001">
    <property type="protein sequence ID" value="RRJ83838.1"/>
    <property type="molecule type" value="Genomic_DNA"/>
</dbReference>
<dbReference type="InterPro" id="IPR013325">
    <property type="entry name" value="RNA_pol_sigma_r2"/>
</dbReference>
<dbReference type="Pfam" id="PF04542">
    <property type="entry name" value="Sigma70_r2"/>
    <property type="match status" value="1"/>
</dbReference>
<dbReference type="AlphaFoldDB" id="A0A3P3VPJ1"/>
<dbReference type="CDD" id="cd06171">
    <property type="entry name" value="Sigma70_r4"/>
    <property type="match status" value="1"/>
</dbReference>
<name>A0A3P3VPJ1_9GAMM</name>
<comment type="caution">
    <text evidence="7">The sequence shown here is derived from an EMBL/GenBank/DDBJ whole genome shotgun (WGS) entry which is preliminary data.</text>
</comment>
<dbReference type="GO" id="GO:0006352">
    <property type="term" value="P:DNA-templated transcription initiation"/>
    <property type="evidence" value="ECO:0007669"/>
    <property type="project" value="InterPro"/>
</dbReference>
<accession>A0A3P3VPJ1</accession>
<dbReference type="Gene3D" id="1.10.10.10">
    <property type="entry name" value="Winged helix-like DNA-binding domain superfamily/Winged helix DNA-binding domain"/>
    <property type="match status" value="1"/>
</dbReference>
<dbReference type="Pfam" id="PF08281">
    <property type="entry name" value="Sigma70_r4_2"/>
    <property type="match status" value="1"/>
</dbReference>
<feature type="domain" description="RNA polymerase sigma-70 region 2" evidence="5">
    <location>
        <begin position="45"/>
        <end position="115"/>
    </location>
</feature>
<keyword evidence="4" id="KW-0804">Transcription</keyword>
<protein>
    <submittedName>
        <fullName evidence="7">Sigma-70 family RNA polymerase sigma factor</fullName>
    </submittedName>
</protein>
<dbReference type="InterPro" id="IPR039425">
    <property type="entry name" value="RNA_pol_sigma-70-like"/>
</dbReference>
<evidence type="ECO:0000259" key="5">
    <source>
        <dbReference type="Pfam" id="PF04542"/>
    </source>
</evidence>
<evidence type="ECO:0000256" key="1">
    <source>
        <dbReference type="ARBA" id="ARBA00010641"/>
    </source>
</evidence>
<dbReference type="SUPFAM" id="SSF88659">
    <property type="entry name" value="Sigma3 and sigma4 domains of RNA polymerase sigma factors"/>
    <property type="match status" value="1"/>
</dbReference>
<dbReference type="InterPro" id="IPR036388">
    <property type="entry name" value="WH-like_DNA-bd_sf"/>
</dbReference>
<feature type="domain" description="RNA polymerase sigma factor 70 region 4 type 2" evidence="6">
    <location>
        <begin position="148"/>
        <end position="199"/>
    </location>
</feature>
<keyword evidence="8" id="KW-1185">Reference proteome</keyword>
<proteinExistence type="inferred from homology"/>
<keyword evidence="3" id="KW-0731">Sigma factor</keyword>
<evidence type="ECO:0000313" key="8">
    <source>
        <dbReference type="Proteomes" id="UP000280792"/>
    </source>
</evidence>
<dbReference type="PANTHER" id="PTHR43133:SF62">
    <property type="entry name" value="RNA POLYMERASE SIGMA FACTOR SIGZ"/>
    <property type="match status" value="1"/>
</dbReference>
<evidence type="ECO:0000256" key="3">
    <source>
        <dbReference type="ARBA" id="ARBA00023082"/>
    </source>
</evidence>
<dbReference type="Proteomes" id="UP000280792">
    <property type="component" value="Unassembled WGS sequence"/>
</dbReference>
<comment type="similarity">
    <text evidence="1">Belongs to the sigma-70 factor family. ECF subfamily.</text>
</comment>
<evidence type="ECO:0000256" key="2">
    <source>
        <dbReference type="ARBA" id="ARBA00023015"/>
    </source>
</evidence>
<evidence type="ECO:0000259" key="6">
    <source>
        <dbReference type="Pfam" id="PF08281"/>
    </source>
</evidence>
<reference evidence="7 8" key="2">
    <citation type="submission" date="2018-12" db="EMBL/GenBank/DDBJ databases">
        <title>Simiduia agarivorans gen. nov., sp. nov., a marine, agarolytic bacterium isolated from shallow coastal water from Keelung, Taiwan.</title>
        <authorList>
            <person name="Shieh W.Y."/>
        </authorList>
    </citation>
    <scope>NUCLEOTIDE SEQUENCE [LARGE SCALE GENOMIC DNA]</scope>
    <source>
        <strain evidence="7 8">GTF-13</strain>
    </source>
</reference>